<evidence type="ECO:0008006" key="4">
    <source>
        <dbReference type="Google" id="ProtNLM"/>
    </source>
</evidence>
<organism evidence="2 3">
    <name type="scientific">Hymenobacter sedentarius</name>
    <dbReference type="NCBI Taxonomy" id="1411621"/>
    <lineage>
        <taxon>Bacteria</taxon>
        <taxon>Pseudomonadati</taxon>
        <taxon>Bacteroidota</taxon>
        <taxon>Cytophagia</taxon>
        <taxon>Cytophagales</taxon>
        <taxon>Hymenobacteraceae</taxon>
        <taxon>Hymenobacter</taxon>
    </lineage>
</organism>
<accession>A0A0U4C3C5</accession>
<feature type="transmembrane region" description="Helical" evidence="1">
    <location>
        <begin position="145"/>
        <end position="162"/>
    </location>
</feature>
<reference evidence="2 3" key="1">
    <citation type="submission" date="2015-12" db="EMBL/GenBank/DDBJ databases">
        <authorList>
            <person name="Shamseldin A."/>
            <person name="Moawad H."/>
            <person name="Abd El-Rahim W.M."/>
            <person name="Sadowsky M.J."/>
        </authorList>
    </citation>
    <scope>NUCLEOTIDE SEQUENCE [LARGE SCALE GENOMIC DNA]</scope>
    <source>
        <strain evidence="2 3">DG5B</strain>
    </source>
</reference>
<keyword evidence="1" id="KW-1133">Transmembrane helix</keyword>
<feature type="transmembrane region" description="Helical" evidence="1">
    <location>
        <begin position="122"/>
        <end position="138"/>
    </location>
</feature>
<dbReference type="KEGG" id="hyg:AUC43_10900"/>
<keyword evidence="1" id="KW-0812">Transmembrane</keyword>
<proteinExistence type="predicted"/>
<evidence type="ECO:0000256" key="1">
    <source>
        <dbReference type="SAM" id="Phobius"/>
    </source>
</evidence>
<keyword evidence="3" id="KW-1185">Reference proteome</keyword>
<keyword evidence="1" id="KW-0472">Membrane</keyword>
<feature type="transmembrane region" description="Helical" evidence="1">
    <location>
        <begin position="436"/>
        <end position="461"/>
    </location>
</feature>
<protein>
    <recommendedName>
        <fullName evidence="4">Glycosyltransferase RgtA/B/C/D-like domain-containing protein</fullName>
    </recommendedName>
</protein>
<feature type="transmembrane region" description="Helical" evidence="1">
    <location>
        <begin position="373"/>
        <end position="390"/>
    </location>
</feature>
<feature type="transmembrane region" description="Helical" evidence="1">
    <location>
        <begin position="9"/>
        <end position="28"/>
    </location>
</feature>
<evidence type="ECO:0000313" key="3">
    <source>
        <dbReference type="Proteomes" id="UP000059542"/>
    </source>
</evidence>
<dbReference type="AlphaFoldDB" id="A0A0U4C3C5"/>
<dbReference type="OrthoDB" id="7238679at2"/>
<dbReference type="Proteomes" id="UP000059542">
    <property type="component" value="Chromosome"/>
</dbReference>
<feature type="transmembrane region" description="Helical" evidence="1">
    <location>
        <begin position="98"/>
        <end position="116"/>
    </location>
</feature>
<sequence length="470" mass="51542">MLPPATARFGWLLLTSLVLLFGGLYNGFPLVTYDTGTYLGSGLTLSVPDDRPLTYGLFMRVASLQFSLWLVVFFQCLLLAGLLLRYLEVYVPRARHPATRLALLLAFGWATGLSWISCELMPDIFTAIGLLALGLVLLGHARSQWRRAGLLLLALVSAMMHSSNVLTFSLVVSGFGALAAGRGWFRRGWLRPAYWRQSLAAVLAAWLVLPAMHRAFGGEFAISRAAPAFLMGRLCETGILERFLDDHCGWNQAYSLCAYRDRLPNDASSFMWSPDSPMNQTGGWNAHLAEYRGIIGQVLRTPRYYPSLAAEAAQATLRQLTHALHGNGAPPACGVDTPPYSQVQVFNHGYELKEYMTSLQNQSRLDFTALNERLPWVYVLALLVVLAGLARPGVRRRVGPAGGMLLVLVGVALVANAFVTGSLANVLDRLQVRMAWLLPFAALLLAAEHGPAVLLAGLRLLRRGRQLAKN</sequence>
<gene>
    <name evidence="2" type="ORF">AUC43_10900</name>
</gene>
<feature type="transmembrane region" description="Helical" evidence="1">
    <location>
        <begin position="402"/>
        <end position="424"/>
    </location>
</feature>
<dbReference type="STRING" id="1411621.AUC43_10900"/>
<feature type="transmembrane region" description="Helical" evidence="1">
    <location>
        <begin position="66"/>
        <end position="86"/>
    </location>
</feature>
<name>A0A0U4C3C5_9BACT</name>
<dbReference type="EMBL" id="CP013909">
    <property type="protein sequence ID" value="ALW85554.1"/>
    <property type="molecule type" value="Genomic_DNA"/>
</dbReference>
<evidence type="ECO:0000313" key="2">
    <source>
        <dbReference type="EMBL" id="ALW85554.1"/>
    </source>
</evidence>
<dbReference type="RefSeq" id="WP_068193068.1">
    <property type="nucleotide sequence ID" value="NZ_CP013909.1"/>
</dbReference>